<evidence type="ECO:0000313" key="1">
    <source>
        <dbReference type="EMBL" id="VDM02897.1"/>
    </source>
</evidence>
<organism evidence="3">
    <name type="scientific">Schistocephalus solidus</name>
    <name type="common">Tapeworm</name>
    <dbReference type="NCBI Taxonomy" id="70667"/>
    <lineage>
        <taxon>Eukaryota</taxon>
        <taxon>Metazoa</taxon>
        <taxon>Spiralia</taxon>
        <taxon>Lophotrochozoa</taxon>
        <taxon>Platyhelminthes</taxon>
        <taxon>Cestoda</taxon>
        <taxon>Eucestoda</taxon>
        <taxon>Diphyllobothriidea</taxon>
        <taxon>Diphyllobothriidae</taxon>
        <taxon>Schistocephalus</taxon>
    </lineage>
</organism>
<dbReference type="OrthoDB" id="6226062at2759"/>
<dbReference type="Proteomes" id="UP000275846">
    <property type="component" value="Unassembled WGS sequence"/>
</dbReference>
<gene>
    <name evidence="1" type="ORF">SSLN_LOCUS16511</name>
</gene>
<reference evidence="1 2" key="2">
    <citation type="submission" date="2018-11" db="EMBL/GenBank/DDBJ databases">
        <authorList>
            <consortium name="Pathogen Informatics"/>
        </authorList>
    </citation>
    <scope>NUCLEOTIDE SEQUENCE [LARGE SCALE GENOMIC DNA]</scope>
    <source>
        <strain evidence="1 2">NST_G2</strain>
    </source>
</reference>
<protein>
    <submittedName>
        <fullName evidence="3">Transposase</fullName>
    </submittedName>
</protein>
<dbReference type="WBParaSite" id="SSLN_0001714401-mRNA-1">
    <property type="protein sequence ID" value="SSLN_0001714401-mRNA-1"/>
    <property type="gene ID" value="SSLN_0001714401"/>
</dbReference>
<accession>A0A183TJ63</accession>
<evidence type="ECO:0000313" key="3">
    <source>
        <dbReference type="WBParaSite" id="SSLN_0001714401-mRNA-1"/>
    </source>
</evidence>
<proteinExistence type="predicted"/>
<dbReference type="AlphaFoldDB" id="A0A183TJ63"/>
<sequence>MLLPRTERDCELPCTDSPLARRILQHPQRVCAWLERGGIFNTHAVPRPGKPLLYRRMKCLPDPGSTDIPCKFQWTTLDNPRAVTFKWIGTDGKSK</sequence>
<evidence type="ECO:0000313" key="2">
    <source>
        <dbReference type="Proteomes" id="UP000275846"/>
    </source>
</evidence>
<dbReference type="EMBL" id="UYSU01041175">
    <property type="protein sequence ID" value="VDM02897.1"/>
    <property type="molecule type" value="Genomic_DNA"/>
</dbReference>
<reference evidence="3" key="1">
    <citation type="submission" date="2016-06" db="UniProtKB">
        <authorList>
            <consortium name="WormBaseParasite"/>
        </authorList>
    </citation>
    <scope>IDENTIFICATION</scope>
</reference>
<name>A0A183TJ63_SCHSO</name>
<keyword evidence="2" id="KW-1185">Reference proteome</keyword>